<dbReference type="Proteomes" id="UP000009080">
    <property type="component" value="Chromosome"/>
</dbReference>
<gene>
    <name evidence="2" type="ordered locus">TERTU_3588</name>
</gene>
<dbReference type="HOGENOM" id="CLU_756235_0_0_6"/>
<dbReference type="AlphaFoldDB" id="C5BRK7"/>
<dbReference type="Gene3D" id="2.60.40.10">
    <property type="entry name" value="Immunoglobulins"/>
    <property type="match status" value="1"/>
</dbReference>
<sequence>MVCVLRLIQSSFFLIFASLLLAGCGGAPGTVGSDDLVAKISFVSATPDYLTLAGQGGVEQSVVSFKVTDQYGAALGGVGVTFELSDDVGGARLSTTRASTGFDGEVNTVVSSGTAPVALYVTATIDGTHIQSFSDEISISTSGFSASSFSLSVIISDEVTGSSEPYDYYGNPYNPVTNGSLRIESAGELGGIEAELQMIVTDQFGHKVRDGAKVTIVSPMAGLVRPSACIVADGICQATWTSTSGSGYGIGDHVILLAYASGAESFDDVNGNNIYDEGEQFVDFHEAFADENFNGMYDLGEFFVDANSNGVFDAVGNGVWDGPCLTDSCAGQDSTIIWNTLVLELGSCPEDGCSAN</sequence>
<evidence type="ECO:0000313" key="2">
    <source>
        <dbReference type="EMBL" id="ACR13097.1"/>
    </source>
</evidence>
<dbReference type="eggNOG" id="COG2831">
    <property type="taxonomic scope" value="Bacteria"/>
</dbReference>
<proteinExistence type="predicted"/>
<dbReference type="InterPro" id="IPR008964">
    <property type="entry name" value="Invasin/intimin_cell_adhesion"/>
</dbReference>
<dbReference type="RefSeq" id="WP_015819210.1">
    <property type="nucleotide sequence ID" value="NC_012997.1"/>
</dbReference>
<keyword evidence="1" id="KW-0732">Signal</keyword>
<dbReference type="OrthoDB" id="5522233at2"/>
<reference evidence="2 3" key="1">
    <citation type="journal article" date="2009" name="PLoS ONE">
        <title>The complete genome of Teredinibacter turnerae T7901: an intracellular endosymbiont of marine wood-boring bivalves (shipworms).</title>
        <authorList>
            <person name="Yang J.C."/>
            <person name="Madupu R."/>
            <person name="Durkin A.S."/>
            <person name="Ekborg N.A."/>
            <person name="Pedamallu C.S."/>
            <person name="Hostetler J.B."/>
            <person name="Radune D."/>
            <person name="Toms B.S."/>
            <person name="Henrissat B."/>
            <person name="Coutinho P.M."/>
            <person name="Schwarz S."/>
            <person name="Field L."/>
            <person name="Trindade-Silva A.E."/>
            <person name="Soares C.A.G."/>
            <person name="Elshahawi S."/>
            <person name="Hanora A."/>
            <person name="Schmidt E.W."/>
            <person name="Haygood M.G."/>
            <person name="Posfai J."/>
            <person name="Benner J."/>
            <person name="Madinger C."/>
            <person name="Nove J."/>
            <person name="Anton B."/>
            <person name="Chaudhary K."/>
            <person name="Foster J."/>
            <person name="Holman A."/>
            <person name="Kumar S."/>
            <person name="Lessard P.A."/>
            <person name="Luyten Y.A."/>
            <person name="Slatko B."/>
            <person name="Wood N."/>
            <person name="Wu B."/>
            <person name="Teplitski M."/>
            <person name="Mougous J.D."/>
            <person name="Ward N."/>
            <person name="Eisen J.A."/>
            <person name="Badger J.H."/>
            <person name="Distel D.L."/>
        </authorList>
    </citation>
    <scope>NUCLEOTIDE SEQUENCE [LARGE SCALE GENOMIC DNA]</scope>
    <source>
        <strain evidence="3">ATCC 39867 / T7901</strain>
    </source>
</reference>
<dbReference type="EMBL" id="CP001614">
    <property type="protein sequence ID" value="ACR13097.1"/>
    <property type="molecule type" value="Genomic_DNA"/>
</dbReference>
<protein>
    <submittedName>
        <fullName evidence="2">Lipoprotein</fullName>
    </submittedName>
</protein>
<name>C5BRK7_TERTT</name>
<feature type="chain" id="PRO_5002946609" evidence="1">
    <location>
        <begin position="23"/>
        <end position="356"/>
    </location>
</feature>
<dbReference type="SUPFAM" id="SSF49373">
    <property type="entry name" value="Invasin/intimin cell-adhesion fragments"/>
    <property type="match status" value="1"/>
</dbReference>
<keyword evidence="3" id="KW-1185">Reference proteome</keyword>
<accession>C5BRK7</accession>
<dbReference type="PROSITE" id="PS51257">
    <property type="entry name" value="PROKAR_LIPOPROTEIN"/>
    <property type="match status" value="1"/>
</dbReference>
<keyword evidence="2" id="KW-0449">Lipoprotein</keyword>
<dbReference type="KEGG" id="ttu:TERTU_3588"/>
<evidence type="ECO:0000256" key="1">
    <source>
        <dbReference type="SAM" id="SignalP"/>
    </source>
</evidence>
<dbReference type="STRING" id="377629.TERTU_3588"/>
<evidence type="ECO:0000313" key="3">
    <source>
        <dbReference type="Proteomes" id="UP000009080"/>
    </source>
</evidence>
<organism evidence="2 3">
    <name type="scientific">Teredinibacter turnerae (strain ATCC 39867 / T7901)</name>
    <dbReference type="NCBI Taxonomy" id="377629"/>
    <lineage>
        <taxon>Bacteria</taxon>
        <taxon>Pseudomonadati</taxon>
        <taxon>Pseudomonadota</taxon>
        <taxon>Gammaproteobacteria</taxon>
        <taxon>Cellvibrionales</taxon>
        <taxon>Cellvibrionaceae</taxon>
        <taxon>Teredinibacter</taxon>
    </lineage>
</organism>
<dbReference type="InterPro" id="IPR013783">
    <property type="entry name" value="Ig-like_fold"/>
</dbReference>
<feature type="signal peptide" evidence="1">
    <location>
        <begin position="1"/>
        <end position="22"/>
    </location>
</feature>